<dbReference type="AlphaFoldDB" id="A0A7M5WUC5"/>
<sequence length="185" mass="20894">GQTRRGDFESNIADIFEVETEYLGLEEIDFGEDIPIVGDIFPADDIDSDVIVEENKLYEHGENDNDENIDFQIPTIVSVDEDGVENVKEESFDEDTTSTNEAKKKYPKRAQKNKPNHTTVHQLTPTSTTSEDNNNKILICRICSKIYQRKYAFLKHQAGCVAKELAADDVVVDENAKHTVIKDKA</sequence>
<evidence type="ECO:0000313" key="2">
    <source>
        <dbReference type="EnsemblMetazoa" id="CLYHEMP013250.1"/>
    </source>
</evidence>
<keyword evidence="3" id="KW-1185">Reference proteome</keyword>
<accession>A0A7M5WUC5</accession>
<proteinExistence type="predicted"/>
<feature type="compositionally biased region" description="Basic residues" evidence="1">
    <location>
        <begin position="105"/>
        <end position="115"/>
    </location>
</feature>
<evidence type="ECO:0000256" key="1">
    <source>
        <dbReference type="SAM" id="MobiDB-lite"/>
    </source>
</evidence>
<feature type="region of interest" description="Disordered" evidence="1">
    <location>
        <begin position="82"/>
        <end position="130"/>
    </location>
</feature>
<organism evidence="2 3">
    <name type="scientific">Clytia hemisphaerica</name>
    <dbReference type="NCBI Taxonomy" id="252671"/>
    <lineage>
        <taxon>Eukaryota</taxon>
        <taxon>Metazoa</taxon>
        <taxon>Cnidaria</taxon>
        <taxon>Hydrozoa</taxon>
        <taxon>Hydroidolina</taxon>
        <taxon>Leptothecata</taxon>
        <taxon>Obeliida</taxon>
        <taxon>Clytiidae</taxon>
        <taxon>Clytia</taxon>
    </lineage>
</organism>
<dbReference type="EnsemblMetazoa" id="CLYHEMT013250.1">
    <property type="protein sequence ID" value="CLYHEMP013250.1"/>
    <property type="gene ID" value="CLYHEMG013250"/>
</dbReference>
<reference evidence="2" key="1">
    <citation type="submission" date="2021-01" db="UniProtKB">
        <authorList>
            <consortium name="EnsemblMetazoa"/>
        </authorList>
    </citation>
    <scope>IDENTIFICATION</scope>
</reference>
<dbReference type="Proteomes" id="UP000594262">
    <property type="component" value="Unplaced"/>
</dbReference>
<feature type="compositionally biased region" description="Polar residues" evidence="1">
    <location>
        <begin position="116"/>
        <end position="130"/>
    </location>
</feature>
<name>A0A7M5WUC5_9CNID</name>
<protein>
    <submittedName>
        <fullName evidence="2">Uncharacterized protein</fullName>
    </submittedName>
</protein>
<evidence type="ECO:0000313" key="3">
    <source>
        <dbReference type="Proteomes" id="UP000594262"/>
    </source>
</evidence>